<feature type="signal peptide" evidence="1">
    <location>
        <begin position="1"/>
        <end position="17"/>
    </location>
</feature>
<gene>
    <name evidence="2" type="ORF">PG999_005474</name>
</gene>
<evidence type="ECO:0000313" key="2">
    <source>
        <dbReference type="EMBL" id="KAK8121354.1"/>
    </source>
</evidence>
<evidence type="ECO:0000256" key="1">
    <source>
        <dbReference type="SAM" id="SignalP"/>
    </source>
</evidence>
<accession>A0AAW0R2A5</accession>
<comment type="caution">
    <text evidence="2">The sequence shown here is derived from an EMBL/GenBank/DDBJ whole genome shotgun (WGS) entry which is preliminary data.</text>
</comment>
<protein>
    <submittedName>
        <fullName evidence="2">Uncharacterized protein</fullName>
    </submittedName>
</protein>
<dbReference type="Proteomes" id="UP001392437">
    <property type="component" value="Unassembled WGS sequence"/>
</dbReference>
<dbReference type="AlphaFoldDB" id="A0AAW0R2A5"/>
<reference evidence="2 3" key="1">
    <citation type="submission" date="2023-01" db="EMBL/GenBank/DDBJ databases">
        <title>Analysis of 21 Apiospora genomes using comparative genomics revels a genus with tremendous synthesis potential of carbohydrate active enzymes and secondary metabolites.</title>
        <authorList>
            <person name="Sorensen T."/>
        </authorList>
    </citation>
    <scope>NUCLEOTIDE SEQUENCE [LARGE SCALE GENOMIC DNA]</scope>
    <source>
        <strain evidence="2 3">CBS 117206</strain>
    </source>
</reference>
<keyword evidence="1" id="KW-0732">Signal</keyword>
<sequence>MIGLLPAIVIGAGLVWCQQQQPFLQLEDVEETATDFSANPVWRIGEAQTIRWTTTSVGCTISLWQQNLKSGSALEGPPIFHSRSATGPTQFDWTPQIFDFDLSESNVFFLQLRHGNGAPDVPSLRSRYVNLSIALSPPPLRPRALSAPTEVDDSIPTIPPSFTVLTLAPGAPPPTQAPSQKPVAPQPTYIIAGTSSTATPDPLSTGAKVGIGVGAAVGGSHW</sequence>
<proteinExistence type="predicted"/>
<organism evidence="2 3">
    <name type="scientific">Apiospora kogelbergensis</name>
    <dbReference type="NCBI Taxonomy" id="1337665"/>
    <lineage>
        <taxon>Eukaryota</taxon>
        <taxon>Fungi</taxon>
        <taxon>Dikarya</taxon>
        <taxon>Ascomycota</taxon>
        <taxon>Pezizomycotina</taxon>
        <taxon>Sordariomycetes</taxon>
        <taxon>Xylariomycetidae</taxon>
        <taxon>Amphisphaeriales</taxon>
        <taxon>Apiosporaceae</taxon>
        <taxon>Apiospora</taxon>
    </lineage>
</organism>
<dbReference type="EMBL" id="JAQQWP010000004">
    <property type="protein sequence ID" value="KAK8121354.1"/>
    <property type="molecule type" value="Genomic_DNA"/>
</dbReference>
<feature type="chain" id="PRO_5043777082" evidence="1">
    <location>
        <begin position="18"/>
        <end position="222"/>
    </location>
</feature>
<name>A0AAW0R2A5_9PEZI</name>
<evidence type="ECO:0000313" key="3">
    <source>
        <dbReference type="Proteomes" id="UP001392437"/>
    </source>
</evidence>
<keyword evidence="3" id="KW-1185">Reference proteome</keyword>